<dbReference type="InterPro" id="IPR020846">
    <property type="entry name" value="MFS_dom"/>
</dbReference>
<feature type="transmembrane region" description="Helical" evidence="8">
    <location>
        <begin position="203"/>
        <end position="221"/>
    </location>
</feature>
<keyword evidence="6 8" id="KW-1133">Transmembrane helix</keyword>
<evidence type="ECO:0000256" key="6">
    <source>
        <dbReference type="ARBA" id="ARBA00022989"/>
    </source>
</evidence>
<comment type="caution">
    <text evidence="10">The sequence shown here is derived from an EMBL/GenBank/DDBJ whole genome shotgun (WGS) entry which is preliminary data.</text>
</comment>
<feature type="transmembrane region" description="Helical" evidence="8">
    <location>
        <begin position="273"/>
        <end position="290"/>
    </location>
</feature>
<feature type="domain" description="Major facilitator superfamily (MFS) profile" evidence="9">
    <location>
        <begin position="16"/>
        <end position="460"/>
    </location>
</feature>
<evidence type="ECO:0000256" key="2">
    <source>
        <dbReference type="ARBA" id="ARBA00008537"/>
    </source>
</evidence>
<feature type="transmembrane region" description="Helical" evidence="8">
    <location>
        <begin position="361"/>
        <end position="385"/>
    </location>
</feature>
<sequence length="474" mass="49636">MTGGGALPQLSQKIVVPVVYVAAVFMSILDSTVVNVTLPVIARRFDVQPEQGHAVVVGYLLSLAVFMPASGWLADRFGAKRVFLAALAVFVAASGLCGLAQSLPELVLFRVVQGAGGGLLVPVGMTMMLHAFPPIERMSVTRLTNLVTIIAPASGPVLGGLLTVRLSWRYVFLVNIPIGVLAFLFGLLFLTATGPTTAGRFDVRGFLLSGFGFAAAMYALSEGPDRGWTRPDVIAGGLLGLTMLITLVRVELRTDGPLLNLRLVGNRPFRTHGAVTVLNSAAFLGVLYLMPQFLQTVRGFDPLESGLTTFPEALGVVLCVQFVARIYPRVGPRRLQLPGLLGLAVVIAGMALTGIDTPRWAIIALMFMAGVSVGFVFLPTQTAAFATVQKEELGQASALYNVGRQLGAAGGVAALSSVVAALSSAGDGPGPLAYRVAFFTAATLALFAAAIAVTTRDADAAATMKPRERVADRG</sequence>
<feature type="transmembrane region" description="Helical" evidence="8">
    <location>
        <begin position="18"/>
        <end position="42"/>
    </location>
</feature>
<accession>A0ABV6N8N9</accession>
<gene>
    <name evidence="10" type="ORF">ACFFH7_46165</name>
</gene>
<evidence type="ECO:0000256" key="3">
    <source>
        <dbReference type="ARBA" id="ARBA00022448"/>
    </source>
</evidence>
<evidence type="ECO:0000313" key="10">
    <source>
        <dbReference type="EMBL" id="MFC0548965.1"/>
    </source>
</evidence>
<dbReference type="NCBIfam" id="TIGR00711">
    <property type="entry name" value="efflux_EmrB"/>
    <property type="match status" value="1"/>
</dbReference>
<feature type="transmembrane region" description="Helical" evidence="8">
    <location>
        <begin position="233"/>
        <end position="252"/>
    </location>
</feature>
<evidence type="ECO:0000256" key="7">
    <source>
        <dbReference type="ARBA" id="ARBA00023136"/>
    </source>
</evidence>
<dbReference type="SUPFAM" id="SSF103473">
    <property type="entry name" value="MFS general substrate transporter"/>
    <property type="match status" value="1"/>
</dbReference>
<dbReference type="Gene3D" id="1.20.1720.10">
    <property type="entry name" value="Multidrug resistance protein D"/>
    <property type="match status" value="1"/>
</dbReference>
<feature type="transmembrane region" description="Helical" evidence="8">
    <location>
        <begin position="143"/>
        <end position="164"/>
    </location>
</feature>
<keyword evidence="5 8" id="KW-0812">Transmembrane</keyword>
<organism evidence="10 11">
    <name type="scientific">Kutzneria chonburiensis</name>
    <dbReference type="NCBI Taxonomy" id="1483604"/>
    <lineage>
        <taxon>Bacteria</taxon>
        <taxon>Bacillati</taxon>
        <taxon>Actinomycetota</taxon>
        <taxon>Actinomycetes</taxon>
        <taxon>Pseudonocardiales</taxon>
        <taxon>Pseudonocardiaceae</taxon>
        <taxon>Kutzneria</taxon>
    </lineage>
</organism>
<feature type="transmembrane region" description="Helical" evidence="8">
    <location>
        <begin position="335"/>
        <end position="355"/>
    </location>
</feature>
<dbReference type="RefSeq" id="WP_273940447.1">
    <property type="nucleotide sequence ID" value="NZ_CP097263.1"/>
</dbReference>
<reference evidence="10 11" key="1">
    <citation type="submission" date="2024-09" db="EMBL/GenBank/DDBJ databases">
        <authorList>
            <person name="Sun Q."/>
            <person name="Mori K."/>
        </authorList>
    </citation>
    <scope>NUCLEOTIDE SEQUENCE [LARGE SCALE GENOMIC DNA]</scope>
    <source>
        <strain evidence="10 11">TBRC 1432</strain>
    </source>
</reference>
<keyword evidence="4" id="KW-1003">Cell membrane</keyword>
<evidence type="ECO:0000256" key="5">
    <source>
        <dbReference type="ARBA" id="ARBA00022692"/>
    </source>
</evidence>
<dbReference type="InterPro" id="IPR004638">
    <property type="entry name" value="EmrB-like"/>
</dbReference>
<dbReference type="PANTHER" id="PTHR42718:SF9">
    <property type="entry name" value="MAJOR FACILITATOR SUPERFAMILY MULTIDRUG TRANSPORTER MFSC"/>
    <property type="match status" value="1"/>
</dbReference>
<dbReference type="PRINTS" id="PR01036">
    <property type="entry name" value="TCRTETB"/>
</dbReference>
<dbReference type="CDD" id="cd17503">
    <property type="entry name" value="MFS_LmrB_MDR_like"/>
    <property type="match status" value="1"/>
</dbReference>
<evidence type="ECO:0000259" key="9">
    <source>
        <dbReference type="PROSITE" id="PS50850"/>
    </source>
</evidence>
<dbReference type="Proteomes" id="UP001589810">
    <property type="component" value="Unassembled WGS sequence"/>
</dbReference>
<comment type="similarity">
    <text evidence="2">Belongs to the major facilitator superfamily. EmrB family.</text>
</comment>
<evidence type="ECO:0000256" key="8">
    <source>
        <dbReference type="SAM" id="Phobius"/>
    </source>
</evidence>
<feature type="transmembrane region" description="Helical" evidence="8">
    <location>
        <begin position="170"/>
        <end position="191"/>
    </location>
</feature>
<protein>
    <submittedName>
        <fullName evidence="10">DHA2 family efflux MFS transporter permease subunit</fullName>
    </submittedName>
</protein>
<keyword evidence="3" id="KW-0813">Transport</keyword>
<dbReference type="EMBL" id="JBHLUD010000020">
    <property type="protein sequence ID" value="MFC0548965.1"/>
    <property type="molecule type" value="Genomic_DNA"/>
</dbReference>
<feature type="transmembrane region" description="Helical" evidence="8">
    <location>
        <begin position="310"/>
        <end position="328"/>
    </location>
</feature>
<feature type="transmembrane region" description="Helical" evidence="8">
    <location>
        <begin position="406"/>
        <end position="426"/>
    </location>
</feature>
<evidence type="ECO:0000256" key="1">
    <source>
        <dbReference type="ARBA" id="ARBA00004651"/>
    </source>
</evidence>
<comment type="subcellular location">
    <subcellularLocation>
        <location evidence="1">Cell membrane</location>
        <topology evidence="1">Multi-pass membrane protein</topology>
    </subcellularLocation>
</comment>
<dbReference type="InterPro" id="IPR011701">
    <property type="entry name" value="MFS"/>
</dbReference>
<feature type="transmembrane region" description="Helical" evidence="8">
    <location>
        <begin position="432"/>
        <end position="455"/>
    </location>
</feature>
<feature type="transmembrane region" description="Helical" evidence="8">
    <location>
        <begin position="81"/>
        <end position="101"/>
    </location>
</feature>
<keyword evidence="11" id="KW-1185">Reference proteome</keyword>
<keyword evidence="7 8" id="KW-0472">Membrane</keyword>
<dbReference type="Gene3D" id="1.20.1250.20">
    <property type="entry name" value="MFS general substrate transporter like domains"/>
    <property type="match status" value="1"/>
</dbReference>
<name>A0ABV6N8N9_9PSEU</name>
<evidence type="ECO:0000256" key="4">
    <source>
        <dbReference type="ARBA" id="ARBA00022475"/>
    </source>
</evidence>
<feature type="transmembrane region" description="Helical" evidence="8">
    <location>
        <begin position="107"/>
        <end position="131"/>
    </location>
</feature>
<dbReference type="InterPro" id="IPR036259">
    <property type="entry name" value="MFS_trans_sf"/>
</dbReference>
<proteinExistence type="inferred from homology"/>
<feature type="transmembrane region" description="Helical" evidence="8">
    <location>
        <begin position="54"/>
        <end position="74"/>
    </location>
</feature>
<evidence type="ECO:0000313" key="11">
    <source>
        <dbReference type="Proteomes" id="UP001589810"/>
    </source>
</evidence>
<dbReference type="Pfam" id="PF07690">
    <property type="entry name" value="MFS_1"/>
    <property type="match status" value="1"/>
</dbReference>
<dbReference type="PANTHER" id="PTHR42718">
    <property type="entry name" value="MAJOR FACILITATOR SUPERFAMILY MULTIDRUG TRANSPORTER MFSC"/>
    <property type="match status" value="1"/>
</dbReference>
<dbReference type="PROSITE" id="PS50850">
    <property type="entry name" value="MFS"/>
    <property type="match status" value="1"/>
</dbReference>